<protein>
    <submittedName>
        <fullName evidence="2">Uncharacterized protein</fullName>
    </submittedName>
</protein>
<accession>A0ABT6AZ18</accession>
<evidence type="ECO:0000256" key="1">
    <source>
        <dbReference type="SAM" id="MobiDB-lite"/>
    </source>
</evidence>
<feature type="region of interest" description="Disordered" evidence="1">
    <location>
        <begin position="116"/>
        <end position="143"/>
    </location>
</feature>
<evidence type="ECO:0000313" key="3">
    <source>
        <dbReference type="Proteomes" id="UP001216674"/>
    </source>
</evidence>
<dbReference type="RefSeq" id="WP_276267962.1">
    <property type="nucleotide sequence ID" value="NZ_JARJLM010000542.1"/>
</dbReference>
<evidence type="ECO:0000313" key="2">
    <source>
        <dbReference type="EMBL" id="MDF3837876.1"/>
    </source>
</evidence>
<comment type="caution">
    <text evidence="2">The sequence shown here is derived from an EMBL/GenBank/DDBJ whole genome shotgun (WGS) entry which is preliminary data.</text>
</comment>
<proteinExistence type="predicted"/>
<sequence length="143" mass="15783">MLIREQGNLVKLIRTGRDLSSRRAQQTVVGTFRHSGGPTKALLALLDEDEQSALARWLSAKNDRQEQAQHHLVLDSAHRRLAELVKAIDAAAERLSPDEAAAIWHNLNEVSRALNRAGFPEPKRKRKPAANASGQGDLLAPLF</sequence>
<gene>
    <name evidence="2" type="ORF">P3W85_33820</name>
</gene>
<keyword evidence="3" id="KW-1185">Reference proteome</keyword>
<dbReference type="Proteomes" id="UP001216674">
    <property type="component" value="Unassembled WGS sequence"/>
</dbReference>
<name>A0ABT6AZ18_9BURK</name>
<dbReference type="EMBL" id="JARJLM010000542">
    <property type="protein sequence ID" value="MDF3837876.1"/>
    <property type="molecule type" value="Genomic_DNA"/>
</dbReference>
<organism evidence="2 3">
    <name type="scientific">Cupriavidus basilensis</name>
    <dbReference type="NCBI Taxonomy" id="68895"/>
    <lineage>
        <taxon>Bacteria</taxon>
        <taxon>Pseudomonadati</taxon>
        <taxon>Pseudomonadota</taxon>
        <taxon>Betaproteobacteria</taxon>
        <taxon>Burkholderiales</taxon>
        <taxon>Burkholderiaceae</taxon>
        <taxon>Cupriavidus</taxon>
    </lineage>
</organism>
<reference evidence="2 3" key="1">
    <citation type="submission" date="2023-03" db="EMBL/GenBank/DDBJ databases">
        <title>Draft assemblies of triclosan tolerant bacteria isolated from returned activated sludge.</title>
        <authorList>
            <person name="Van Hamelsveld S."/>
        </authorList>
    </citation>
    <scope>NUCLEOTIDE SEQUENCE [LARGE SCALE GENOMIC DNA]</scope>
    <source>
        <strain evidence="2 3">GW210010_S58</strain>
    </source>
</reference>